<protein>
    <submittedName>
        <fullName evidence="1">Uncharacterized protein</fullName>
    </submittedName>
</protein>
<reference evidence="1 2" key="1">
    <citation type="journal article" date="2015" name="Nat. Commun.">
        <title>Outbred genome sequencing and CRISPR/Cas9 gene editing in butterflies.</title>
        <authorList>
            <person name="Li X."/>
            <person name="Fan D."/>
            <person name="Zhang W."/>
            <person name="Liu G."/>
            <person name="Zhang L."/>
            <person name="Zhao L."/>
            <person name="Fang X."/>
            <person name="Chen L."/>
            <person name="Dong Y."/>
            <person name="Chen Y."/>
            <person name="Ding Y."/>
            <person name="Zhao R."/>
            <person name="Feng M."/>
            <person name="Zhu Y."/>
            <person name="Feng Y."/>
            <person name="Jiang X."/>
            <person name="Zhu D."/>
            <person name="Xiang H."/>
            <person name="Feng X."/>
            <person name="Li S."/>
            <person name="Wang J."/>
            <person name="Zhang G."/>
            <person name="Kronforst M.R."/>
            <person name="Wang W."/>
        </authorList>
    </citation>
    <scope>NUCLEOTIDE SEQUENCE [LARGE SCALE GENOMIC DNA]</scope>
    <source>
        <strain evidence="1">Ya'a_city_454_Pm</strain>
        <tissue evidence="1">Whole body</tissue>
    </source>
</reference>
<dbReference type="InParanoid" id="A0A0N1IQX2"/>
<name>A0A0N1IQX2_PAPMA</name>
<organism evidence="1 2">
    <name type="scientific">Papilio machaon</name>
    <name type="common">Old World swallowtail butterfly</name>
    <dbReference type="NCBI Taxonomy" id="76193"/>
    <lineage>
        <taxon>Eukaryota</taxon>
        <taxon>Metazoa</taxon>
        <taxon>Ecdysozoa</taxon>
        <taxon>Arthropoda</taxon>
        <taxon>Hexapoda</taxon>
        <taxon>Insecta</taxon>
        <taxon>Pterygota</taxon>
        <taxon>Neoptera</taxon>
        <taxon>Endopterygota</taxon>
        <taxon>Lepidoptera</taxon>
        <taxon>Glossata</taxon>
        <taxon>Ditrysia</taxon>
        <taxon>Papilionoidea</taxon>
        <taxon>Papilionidae</taxon>
        <taxon>Papilioninae</taxon>
        <taxon>Papilio</taxon>
    </lineage>
</organism>
<dbReference type="EMBL" id="LADJ01057893">
    <property type="protein sequence ID" value="KPJ21587.1"/>
    <property type="molecule type" value="Genomic_DNA"/>
</dbReference>
<dbReference type="STRING" id="76193.A0A0N1IQX2"/>
<comment type="caution">
    <text evidence="1">The sequence shown here is derived from an EMBL/GenBank/DDBJ whole genome shotgun (WGS) entry which is preliminary data.</text>
</comment>
<evidence type="ECO:0000313" key="1">
    <source>
        <dbReference type="EMBL" id="KPJ21587.1"/>
    </source>
</evidence>
<evidence type="ECO:0000313" key="2">
    <source>
        <dbReference type="Proteomes" id="UP000053240"/>
    </source>
</evidence>
<keyword evidence="2" id="KW-1185">Reference proteome</keyword>
<dbReference type="Proteomes" id="UP000053240">
    <property type="component" value="Unassembled WGS sequence"/>
</dbReference>
<sequence>MWGVETILHQDDEYTMKKNKLISSAKTASLMYRDYIYGSVVNLTVLEVVKCVVGSPRPTFFDLFRSMSAATHAPLPSTRDIFRSIPVGASRLRTRLFLSTADSL</sequence>
<accession>A0A0N1IQX2</accession>
<proteinExistence type="predicted"/>
<dbReference type="AlphaFoldDB" id="A0A0N1IQX2"/>
<gene>
    <name evidence="1" type="ORF">RR48_00031</name>
</gene>